<dbReference type="InterPro" id="IPR050767">
    <property type="entry name" value="Sel1_AlgK"/>
</dbReference>
<gene>
    <name evidence="4" type="ORF">C0081_21410</name>
</gene>
<dbReference type="InterPro" id="IPR002477">
    <property type="entry name" value="Peptidoglycan-bd-like"/>
</dbReference>
<dbReference type="EMBL" id="PKUQ01000055">
    <property type="protein sequence ID" value="PLW74876.1"/>
    <property type="molecule type" value="Genomic_DNA"/>
</dbReference>
<dbReference type="RefSeq" id="WP_101535775.1">
    <property type="nucleotide sequence ID" value="NZ_PKUQ01000055.1"/>
</dbReference>
<dbReference type="PANTHER" id="PTHR11102:SF160">
    <property type="entry name" value="ERAD-ASSOCIATED E3 UBIQUITIN-PROTEIN LIGASE COMPONENT HRD3"/>
    <property type="match status" value="1"/>
</dbReference>
<feature type="compositionally biased region" description="Polar residues" evidence="2">
    <location>
        <begin position="783"/>
        <end position="803"/>
    </location>
</feature>
<feature type="coiled-coil region" evidence="1">
    <location>
        <begin position="530"/>
        <end position="587"/>
    </location>
</feature>
<feature type="compositionally biased region" description="Polar residues" evidence="2">
    <location>
        <begin position="1119"/>
        <end position="1130"/>
    </location>
</feature>
<feature type="region of interest" description="Disordered" evidence="2">
    <location>
        <begin position="1044"/>
        <end position="1132"/>
    </location>
</feature>
<reference evidence="4 5" key="1">
    <citation type="submission" date="2018-01" db="EMBL/GenBank/DDBJ databases">
        <title>The draft genome sequence of Cohaesibacter sp. H1304.</title>
        <authorList>
            <person name="Wang N.-N."/>
            <person name="Du Z.-J."/>
        </authorList>
    </citation>
    <scope>NUCLEOTIDE SEQUENCE [LARGE SCALE GENOMIC DNA]</scope>
    <source>
        <strain evidence="4 5">H1304</strain>
    </source>
</reference>
<dbReference type="Gene3D" id="1.25.40.10">
    <property type="entry name" value="Tetratricopeptide repeat domain"/>
    <property type="match status" value="1"/>
</dbReference>
<feature type="region of interest" description="Disordered" evidence="2">
    <location>
        <begin position="913"/>
        <end position="936"/>
    </location>
</feature>
<proteinExistence type="predicted"/>
<organism evidence="4 5">
    <name type="scientific">Cohaesibacter celericrescens</name>
    <dbReference type="NCBI Taxonomy" id="2067669"/>
    <lineage>
        <taxon>Bacteria</taxon>
        <taxon>Pseudomonadati</taxon>
        <taxon>Pseudomonadota</taxon>
        <taxon>Alphaproteobacteria</taxon>
        <taxon>Hyphomicrobiales</taxon>
        <taxon>Cohaesibacteraceae</taxon>
    </lineage>
</organism>
<evidence type="ECO:0000259" key="3">
    <source>
        <dbReference type="Pfam" id="PF01471"/>
    </source>
</evidence>
<dbReference type="InterPro" id="IPR011990">
    <property type="entry name" value="TPR-like_helical_dom_sf"/>
</dbReference>
<dbReference type="SUPFAM" id="SSF47090">
    <property type="entry name" value="PGBD-like"/>
    <property type="match status" value="1"/>
</dbReference>
<feature type="compositionally biased region" description="Polar residues" evidence="2">
    <location>
        <begin position="748"/>
        <end position="757"/>
    </location>
</feature>
<feature type="compositionally biased region" description="Basic and acidic residues" evidence="2">
    <location>
        <begin position="918"/>
        <end position="929"/>
    </location>
</feature>
<protein>
    <recommendedName>
        <fullName evidence="3">Peptidoglycan binding-like domain-containing protein</fullName>
    </recommendedName>
</protein>
<evidence type="ECO:0000256" key="2">
    <source>
        <dbReference type="SAM" id="MobiDB-lite"/>
    </source>
</evidence>
<keyword evidence="1" id="KW-0175">Coiled coil</keyword>
<evidence type="ECO:0000256" key="1">
    <source>
        <dbReference type="SAM" id="Coils"/>
    </source>
</evidence>
<dbReference type="SMART" id="SM00671">
    <property type="entry name" value="SEL1"/>
    <property type="match status" value="4"/>
</dbReference>
<accession>A0A2N5XK31</accession>
<dbReference type="Proteomes" id="UP000234881">
    <property type="component" value="Unassembled WGS sequence"/>
</dbReference>
<evidence type="ECO:0000313" key="5">
    <source>
        <dbReference type="Proteomes" id="UP000234881"/>
    </source>
</evidence>
<dbReference type="SUPFAM" id="SSF81901">
    <property type="entry name" value="HCP-like"/>
    <property type="match status" value="1"/>
</dbReference>
<dbReference type="Pfam" id="PF08238">
    <property type="entry name" value="Sel1"/>
    <property type="match status" value="4"/>
</dbReference>
<feature type="compositionally biased region" description="Polar residues" evidence="2">
    <location>
        <begin position="102"/>
        <end position="121"/>
    </location>
</feature>
<comment type="caution">
    <text evidence="4">The sequence shown here is derived from an EMBL/GenBank/DDBJ whole genome shotgun (WGS) entry which is preliminary data.</text>
</comment>
<dbReference type="InterPro" id="IPR006597">
    <property type="entry name" value="Sel1-like"/>
</dbReference>
<dbReference type="OrthoDB" id="5295703at2"/>
<dbReference type="Pfam" id="PF01471">
    <property type="entry name" value="PG_binding_1"/>
    <property type="match status" value="1"/>
</dbReference>
<feature type="domain" description="Peptidoglycan binding-like" evidence="3">
    <location>
        <begin position="1441"/>
        <end position="1492"/>
    </location>
</feature>
<keyword evidence="5" id="KW-1185">Reference proteome</keyword>
<name>A0A2N5XK31_9HYPH</name>
<dbReference type="Gene3D" id="1.10.101.10">
    <property type="entry name" value="PGBD-like superfamily/PGBD"/>
    <property type="match status" value="1"/>
</dbReference>
<feature type="compositionally biased region" description="Basic and acidic residues" evidence="2">
    <location>
        <begin position="83"/>
        <end position="93"/>
    </location>
</feature>
<feature type="compositionally biased region" description="Basic and acidic residues" evidence="2">
    <location>
        <begin position="166"/>
        <end position="186"/>
    </location>
</feature>
<feature type="region of interest" description="Disordered" evidence="2">
    <location>
        <begin position="718"/>
        <end position="770"/>
    </location>
</feature>
<dbReference type="InterPro" id="IPR036365">
    <property type="entry name" value="PGBD-like_sf"/>
</dbReference>
<feature type="region of interest" description="Disordered" evidence="2">
    <location>
        <begin position="216"/>
        <end position="240"/>
    </location>
</feature>
<dbReference type="InterPro" id="IPR036366">
    <property type="entry name" value="PGBDSf"/>
</dbReference>
<feature type="compositionally biased region" description="Polar residues" evidence="2">
    <location>
        <begin position="1044"/>
        <end position="1075"/>
    </location>
</feature>
<evidence type="ECO:0000313" key="4">
    <source>
        <dbReference type="EMBL" id="PLW74876.1"/>
    </source>
</evidence>
<dbReference type="PANTHER" id="PTHR11102">
    <property type="entry name" value="SEL-1-LIKE PROTEIN"/>
    <property type="match status" value="1"/>
</dbReference>
<feature type="region of interest" description="Disordered" evidence="2">
    <location>
        <begin position="145"/>
        <end position="191"/>
    </location>
</feature>
<sequence>MIDETFHTDRDVGEFIEGLRNSSRIHNRNGRTRRMPDRGRTDKNAALLDMIRDMEDQLNALSDQTGSSGHLHNDLDNEVAEQARYKRTSERRAAQNRPASVPMNNTALRSSNIPDQTSNERTNYQSVLERIQAQLERVDHALASKTEARSKAPRSHGMPSGSSSSELRDQNTDRASSQRDESRSKSESNGLHSALRQIMEQAKNIEHAGVTAQNSFETQKPFSGRPLREVTPPVPDTHAQDDSLNLLREDVATLRDLLEEANFSGASETILNEIAALSGRIDTLTTTMSESRQDPEMMDAIRDIHDLLDRPALDPSLDAHFDRVLVKLDNLPLANHFEDFAKLSAQIDNLRDILSAAPQAQHMSHMSGQMGMLVERLGSLENDVRRSASKAPLADHRTEIEDRLAKLQDMMERLDPNDRLMRLEDQLASLADRLEANSDRGEVRKPLEALAHQIESLVGLMDQQGQHKQQDALEILAARIADLDIRIQETQMPAASNQRFDQVEQTLARIDDMLARRMESTDLSGLEVGLSRLADRIEAQEEALRSKSANSFNGAGNNAGQVDIAGLAELESQIADLADRLDGASRDGGDNQFFDTLTTRLDNLAAQFAQSQTRFDAVDRIGSEIKQLASNSAGSSVNESKMAEAAALKALQKIGPLSTSVGDNALESIIDGLKDDLHGLRRFAESSESTTQQSLSSVSTMLNTIVDRLGTLETQVRASEAPDVAVSSKDLDTRSGLGKLLRRKNKPEQSSPATAGSQPAARDAAPRQGVQSLSAAELLANRGNRSGSQAAPQTDQPADHQSSGQQAMAGARRQAGISLSGQAVTAGASAAAQPQMRGNLALQSQPQPAVPPKPRTAQIVDDNGAARTTPSSQRSSGSSKADFIAAARRAAQAAAQESERVEKKEKAAQGFLSRLKKKQDATPEVRTDGPDAATNGMNRKERRAAISEAARNAKQVKNLDPTANAAGYDTTHNAAMVSDLLGDDDARQSLLSKLGSSVSRHSRPLLMAAAAILLAITTLQLAKNPNSSLHQLFNNEAAQTEQGNLGTDLNADDSSNSLAPSSGDQSSLTPSSGSLAPSMAGEDATRAITFADPSDVQGSMYGPRMAQAPADNAAPMGPTLNQAPTTSTSGDVPGIGQGIDLTPTSSIPRTPLPNLEALQQEASQQPLPPMLSNQASIASGTGFDSSAVQGALDPSVQAAVEMNKMLAPGIADTPLMKAAKAGDALAQFEMGRRLTLGTGMTADLKEAATWFEKAAAQSMPQAQYSLANLYEKGQGVKKDLQVARLWYQRAAEIGNVKAMHNLAVLYAEGGLGKPDFQQASRWFERAADHGLKDSQYNLAILYARGMGVKQDLLKSYKWFAVAAMNGDKGAVAKRDEVLNALKPTQQKAAKSLFENWVAKVAKPSANKVASLPEEWQIKAPAEVMGSTSSGQKIVTREQVIAKTQSMLAALGYNAGAADGKMGPRTRTAIRNFQEVAGLPVTGQIDEALFEALAQRVI</sequence>
<feature type="compositionally biased region" description="Low complexity" evidence="2">
    <location>
        <begin position="804"/>
        <end position="816"/>
    </location>
</feature>
<feature type="region of interest" description="Disordered" evidence="2">
    <location>
        <begin position="83"/>
        <end position="121"/>
    </location>
</feature>
<feature type="region of interest" description="Disordered" evidence="2">
    <location>
        <begin position="783"/>
        <end position="816"/>
    </location>
</feature>